<feature type="compositionally biased region" description="Basic and acidic residues" evidence="1">
    <location>
        <begin position="101"/>
        <end position="113"/>
    </location>
</feature>
<organism evidence="3 4">
    <name type="scientific">Butyrivibrio hungatei</name>
    <dbReference type="NCBI Taxonomy" id="185008"/>
    <lineage>
        <taxon>Bacteria</taxon>
        <taxon>Bacillati</taxon>
        <taxon>Bacillota</taxon>
        <taxon>Clostridia</taxon>
        <taxon>Lachnospirales</taxon>
        <taxon>Lachnospiraceae</taxon>
        <taxon>Butyrivibrio</taxon>
    </lineage>
</organism>
<evidence type="ECO:0000256" key="1">
    <source>
        <dbReference type="SAM" id="MobiDB-lite"/>
    </source>
</evidence>
<dbReference type="EMBL" id="CP017831">
    <property type="protein sequence ID" value="AOZ96441.1"/>
    <property type="molecule type" value="Genomic_DNA"/>
</dbReference>
<dbReference type="Gene3D" id="3.30.1490.480">
    <property type="entry name" value="Endolytic murein transglycosylase"/>
    <property type="match status" value="1"/>
</dbReference>
<keyword evidence="2" id="KW-1133">Transmembrane helix</keyword>
<protein>
    <recommendedName>
        <fullName evidence="5">YceG-like family protein</fullName>
    </recommendedName>
</protein>
<keyword evidence="2" id="KW-0812">Transmembrane</keyword>
<evidence type="ECO:0000313" key="4">
    <source>
        <dbReference type="Proteomes" id="UP000179284"/>
    </source>
</evidence>
<name>A0A1D9P1R7_9FIRM</name>
<dbReference type="RefSeq" id="WP_071176131.1">
    <property type="nucleotide sequence ID" value="NZ_CP017831.1"/>
</dbReference>
<feature type="compositionally biased region" description="Basic and acidic residues" evidence="1">
    <location>
        <begin position="124"/>
        <end position="172"/>
    </location>
</feature>
<feature type="compositionally biased region" description="Low complexity" evidence="1">
    <location>
        <begin position="90"/>
        <end position="100"/>
    </location>
</feature>
<reference evidence="4" key="1">
    <citation type="submission" date="2016-10" db="EMBL/GenBank/DDBJ databases">
        <title>The complete genome sequence of the rumen bacterium Butyrivibrio hungatei MB2003.</title>
        <authorList>
            <person name="Palevich N."/>
            <person name="Kelly W.J."/>
            <person name="Leahy S.C."/>
            <person name="Altermann E."/>
            <person name="Rakonjac J."/>
            <person name="Attwood G.T."/>
        </authorList>
    </citation>
    <scope>NUCLEOTIDE SEQUENCE [LARGE SCALE GENOMIC DNA]</scope>
    <source>
        <strain evidence="4">MB2003</strain>
    </source>
</reference>
<proteinExistence type="predicted"/>
<dbReference type="KEGG" id="bhu:bhn_I1408"/>
<gene>
    <name evidence="3" type="ORF">bhn_I1408</name>
</gene>
<dbReference type="AlphaFoldDB" id="A0A1D9P1R7"/>
<feature type="transmembrane region" description="Helical" evidence="2">
    <location>
        <begin position="6"/>
        <end position="25"/>
    </location>
</feature>
<sequence length="251" mass="26966">MKLKYYLRGIGIGVILTAIVMGFALGGRKTTMSDAEVIERAKELGMTDGGVLSDSVNEGDEVEESNTSSSDQALDEAGKEISEEVDEEFASSSESASLLASKEEEGKDKEAKEGTAVTEASIETSKEISTEKTETKVEDKKEEPKEEPKNEVVEAQTDEKAQEIAKSEEKPAEMTNNTQASTSGSTKTVTIPGGKSSDAVAQILFEAGVIDNAVSFNRYLIDKGLDRIIRSGTRTFPAGSTYEDVAYIITH</sequence>
<keyword evidence="4" id="KW-1185">Reference proteome</keyword>
<keyword evidence="2" id="KW-0472">Membrane</keyword>
<evidence type="ECO:0000313" key="3">
    <source>
        <dbReference type="EMBL" id="AOZ96441.1"/>
    </source>
</evidence>
<dbReference type="Proteomes" id="UP000179284">
    <property type="component" value="Chromosome I"/>
</dbReference>
<accession>A0A1D9P1R7</accession>
<evidence type="ECO:0008006" key="5">
    <source>
        <dbReference type="Google" id="ProtNLM"/>
    </source>
</evidence>
<feature type="compositionally biased region" description="Polar residues" evidence="1">
    <location>
        <begin position="174"/>
        <end position="189"/>
    </location>
</feature>
<feature type="region of interest" description="Disordered" evidence="1">
    <location>
        <begin position="48"/>
        <end position="191"/>
    </location>
</feature>
<evidence type="ECO:0000256" key="2">
    <source>
        <dbReference type="SAM" id="Phobius"/>
    </source>
</evidence>